<dbReference type="NCBIfam" id="TIGR00091">
    <property type="entry name" value="tRNA (guanosine(46)-N7)-methyltransferase TrmB"/>
    <property type="match status" value="1"/>
</dbReference>
<reference evidence="9 10" key="1">
    <citation type="submission" date="2023-02" db="EMBL/GenBank/DDBJ databases">
        <title>Devosia chondri sp. nov., isolated from the phycosphere of marine algae.</title>
        <authorList>
            <person name="Kim J.M."/>
            <person name="Lee J.K."/>
            <person name="Choi B.J."/>
            <person name="Bayburt H."/>
            <person name="Jeon C.O."/>
        </authorList>
    </citation>
    <scope>NUCLEOTIDE SEQUENCE [LARGE SCALE GENOMIC DNA]</scope>
    <source>
        <strain evidence="9 10">G2-5</strain>
    </source>
</reference>
<organism evidence="9 10">
    <name type="scientific">Devosia rhodophyticola</name>
    <dbReference type="NCBI Taxonomy" id="3026423"/>
    <lineage>
        <taxon>Bacteria</taxon>
        <taxon>Pseudomonadati</taxon>
        <taxon>Pseudomonadota</taxon>
        <taxon>Alphaproteobacteria</taxon>
        <taxon>Hyphomicrobiales</taxon>
        <taxon>Devosiaceae</taxon>
        <taxon>Devosia</taxon>
    </lineage>
</organism>
<dbReference type="PANTHER" id="PTHR23417:SF14">
    <property type="entry name" value="PENTACOTRIPEPTIDE-REPEAT REGION OF PRORP DOMAIN-CONTAINING PROTEIN"/>
    <property type="match status" value="1"/>
</dbReference>
<dbReference type="GO" id="GO:0008176">
    <property type="term" value="F:tRNA (guanine(46)-N7)-methyltransferase activity"/>
    <property type="evidence" value="ECO:0007669"/>
    <property type="project" value="UniProtKB-EC"/>
</dbReference>
<evidence type="ECO:0000256" key="7">
    <source>
        <dbReference type="HAMAP-Rule" id="MF_01057"/>
    </source>
</evidence>
<evidence type="ECO:0000313" key="9">
    <source>
        <dbReference type="EMBL" id="WDR07043.1"/>
    </source>
</evidence>
<dbReference type="PANTHER" id="PTHR23417">
    <property type="entry name" value="3-DEOXY-D-MANNO-OCTULOSONIC-ACID TRANSFERASE/TRNA GUANINE-N 7 - -METHYLTRANSFERASE"/>
    <property type="match status" value="1"/>
</dbReference>
<evidence type="ECO:0000256" key="6">
    <source>
        <dbReference type="ARBA" id="ARBA00022694"/>
    </source>
</evidence>
<feature type="binding site" evidence="7">
    <location>
        <begin position="212"/>
        <end position="215"/>
    </location>
    <ligand>
        <name>substrate</name>
    </ligand>
</feature>
<dbReference type="InterPro" id="IPR029063">
    <property type="entry name" value="SAM-dependent_MTases_sf"/>
</dbReference>
<keyword evidence="3 7" id="KW-0489">Methyltransferase</keyword>
<gene>
    <name evidence="7 9" type="primary">trmB</name>
    <name evidence="9" type="ORF">PSQ90_06290</name>
</gene>
<evidence type="ECO:0000256" key="2">
    <source>
        <dbReference type="ARBA" id="ARBA00003015"/>
    </source>
</evidence>
<comment type="pathway">
    <text evidence="7">tRNA modification; N(7)-methylguanine-tRNA biosynthesis.</text>
</comment>
<evidence type="ECO:0000256" key="5">
    <source>
        <dbReference type="ARBA" id="ARBA00022691"/>
    </source>
</evidence>
<comment type="catalytic activity">
    <reaction evidence="1 7">
        <text>guanosine(46) in tRNA + S-adenosyl-L-methionine = N(7)-methylguanosine(46) in tRNA + S-adenosyl-L-homocysteine</text>
        <dbReference type="Rhea" id="RHEA:42708"/>
        <dbReference type="Rhea" id="RHEA-COMP:10188"/>
        <dbReference type="Rhea" id="RHEA-COMP:10189"/>
        <dbReference type="ChEBI" id="CHEBI:57856"/>
        <dbReference type="ChEBI" id="CHEBI:59789"/>
        <dbReference type="ChEBI" id="CHEBI:74269"/>
        <dbReference type="ChEBI" id="CHEBI:74480"/>
        <dbReference type="EC" id="2.1.1.33"/>
    </reaction>
</comment>
<feature type="binding site" evidence="7">
    <location>
        <position position="64"/>
    </location>
    <ligand>
        <name>S-adenosyl-L-methionine</name>
        <dbReference type="ChEBI" id="CHEBI:59789"/>
    </ligand>
</feature>
<sequence>MSHELPKTRDGAPRAFFGRRVGKRLHEGQQAIYDATLPDLEIKPDDGAFDPASLFPEAKKLSLEIGYGGGEHLALEASRNPETGYIGCEVFTGGIGKIVQTINEQQLKNITLYTDDAYKLLVKLPDASLDEIFLLYPDPWPKTRHHKRRFVSPTTLKELARVLKPGCLFYFATDIEDYANWTLAHILATPEFIFAPSHPGSWHEPYPGWQATRYEKRRAAKGDCLASTSHSPAGRPKCPAARSDDKSLMGVGVQLGANGPI</sequence>
<dbReference type="EC" id="2.1.1.33" evidence="7"/>
<comment type="caution">
    <text evidence="7">Lacks conserved residue(s) required for the propagation of feature annotation.</text>
</comment>
<comment type="similarity">
    <text evidence="7">Belongs to the class I-like SAM-binding methyltransferase superfamily. TrmB family.</text>
</comment>
<dbReference type="Pfam" id="PF02390">
    <property type="entry name" value="Methyltransf_4"/>
    <property type="match status" value="1"/>
</dbReference>
<protein>
    <recommendedName>
        <fullName evidence="7">tRNA (guanine-N(7)-)-methyltransferase</fullName>
        <ecNumber evidence="7">2.1.1.33</ecNumber>
    </recommendedName>
    <alternativeName>
        <fullName evidence="7">tRNA (guanine(46)-N(7))-methyltransferase</fullName>
    </alternativeName>
    <alternativeName>
        <fullName evidence="7">tRNA(m7G46)-methyltransferase</fullName>
    </alternativeName>
</protein>
<feature type="binding site" evidence="7">
    <location>
        <position position="116"/>
    </location>
    <ligand>
        <name>S-adenosyl-L-methionine</name>
        <dbReference type="ChEBI" id="CHEBI:59789"/>
    </ligand>
</feature>
<evidence type="ECO:0000256" key="1">
    <source>
        <dbReference type="ARBA" id="ARBA00000142"/>
    </source>
</evidence>
<evidence type="ECO:0000256" key="3">
    <source>
        <dbReference type="ARBA" id="ARBA00022603"/>
    </source>
</evidence>
<proteinExistence type="inferred from homology"/>
<dbReference type="PROSITE" id="PS51625">
    <property type="entry name" value="SAM_MT_TRMB"/>
    <property type="match status" value="1"/>
</dbReference>
<evidence type="ECO:0000256" key="4">
    <source>
        <dbReference type="ARBA" id="ARBA00022679"/>
    </source>
</evidence>
<name>A0ABY7Z085_9HYPH</name>
<keyword evidence="4 7" id="KW-0808">Transferase</keyword>
<feature type="binding site" evidence="7">
    <location>
        <position position="138"/>
    </location>
    <ligand>
        <name>S-adenosyl-L-methionine</name>
        <dbReference type="ChEBI" id="CHEBI:59789"/>
    </ligand>
</feature>
<dbReference type="InterPro" id="IPR003358">
    <property type="entry name" value="tRNA_(Gua-N-7)_MeTrfase_Trmb"/>
</dbReference>
<feature type="binding site" evidence="7">
    <location>
        <position position="89"/>
    </location>
    <ligand>
        <name>S-adenosyl-L-methionine</name>
        <dbReference type="ChEBI" id="CHEBI:59789"/>
    </ligand>
</feature>
<evidence type="ECO:0000313" key="10">
    <source>
        <dbReference type="Proteomes" id="UP001222118"/>
    </source>
</evidence>
<dbReference type="EMBL" id="CP118247">
    <property type="protein sequence ID" value="WDR07043.1"/>
    <property type="molecule type" value="Genomic_DNA"/>
</dbReference>
<feature type="region of interest" description="Disordered" evidence="8">
    <location>
        <begin position="225"/>
        <end position="244"/>
    </location>
</feature>
<dbReference type="HAMAP" id="MF_01057">
    <property type="entry name" value="tRNA_methyltr_TrmB"/>
    <property type="match status" value="1"/>
</dbReference>
<dbReference type="Proteomes" id="UP001222118">
    <property type="component" value="Chromosome"/>
</dbReference>
<dbReference type="CDD" id="cd02440">
    <property type="entry name" value="AdoMet_MTases"/>
    <property type="match status" value="1"/>
</dbReference>
<keyword evidence="6 7" id="KW-0819">tRNA processing</keyword>
<feature type="binding site" evidence="7">
    <location>
        <position position="142"/>
    </location>
    <ligand>
        <name>substrate</name>
    </ligand>
</feature>
<accession>A0ABY7Z085</accession>
<feature type="binding site" evidence="7">
    <location>
        <position position="174"/>
    </location>
    <ligand>
        <name>substrate</name>
    </ligand>
</feature>
<keyword evidence="5 7" id="KW-0949">S-adenosyl-L-methionine</keyword>
<comment type="function">
    <text evidence="2 7">Catalyzes the formation of N(7)-methylguanine at position 46 (m7G46) in tRNA.</text>
</comment>
<dbReference type="RefSeq" id="WP_282212556.1">
    <property type="nucleotide sequence ID" value="NZ_CP118247.1"/>
</dbReference>
<dbReference type="InterPro" id="IPR055361">
    <property type="entry name" value="tRNA_methyltr_TrmB_bact"/>
</dbReference>
<dbReference type="Gene3D" id="3.40.50.150">
    <property type="entry name" value="Vaccinia Virus protein VP39"/>
    <property type="match status" value="1"/>
</dbReference>
<evidence type="ECO:0000256" key="8">
    <source>
        <dbReference type="SAM" id="MobiDB-lite"/>
    </source>
</evidence>
<keyword evidence="10" id="KW-1185">Reference proteome</keyword>
<dbReference type="SUPFAM" id="SSF53335">
    <property type="entry name" value="S-adenosyl-L-methionine-dependent methyltransferases"/>
    <property type="match status" value="1"/>
</dbReference>